<gene>
    <name evidence="1" type="ORF">BP5796_00631</name>
</gene>
<dbReference type="AlphaFoldDB" id="A0A3D8TA38"/>
<organism evidence="1 2">
    <name type="scientific">Coleophoma crateriformis</name>
    <dbReference type="NCBI Taxonomy" id="565419"/>
    <lineage>
        <taxon>Eukaryota</taxon>
        <taxon>Fungi</taxon>
        <taxon>Dikarya</taxon>
        <taxon>Ascomycota</taxon>
        <taxon>Pezizomycotina</taxon>
        <taxon>Leotiomycetes</taxon>
        <taxon>Helotiales</taxon>
        <taxon>Dermateaceae</taxon>
        <taxon>Coleophoma</taxon>
    </lineage>
</organism>
<evidence type="ECO:0000313" key="1">
    <source>
        <dbReference type="EMBL" id="RDW94868.1"/>
    </source>
</evidence>
<dbReference type="OrthoDB" id="10027058at2759"/>
<accession>A0A3D8TA38</accession>
<name>A0A3D8TA38_9HELO</name>
<evidence type="ECO:0000313" key="2">
    <source>
        <dbReference type="Proteomes" id="UP000256328"/>
    </source>
</evidence>
<reference evidence="1 2" key="1">
    <citation type="journal article" date="2018" name="IMA Fungus">
        <title>IMA Genome-F 9: Draft genome sequence of Annulohypoxylon stygium, Aspergillus mulundensis, Berkeleyomyces basicola (syn. Thielaviopsis basicola), Ceratocystis smalleyi, two Cercospora beticola strains, Coleophoma cylindrospora, Fusarium fracticaudum, Phialophora cf. hyalina, and Morchella septimelata.</title>
        <authorList>
            <person name="Wingfield B.D."/>
            <person name="Bills G.F."/>
            <person name="Dong Y."/>
            <person name="Huang W."/>
            <person name="Nel W.J."/>
            <person name="Swalarsk-Parry B.S."/>
            <person name="Vaghefi N."/>
            <person name="Wilken P.M."/>
            <person name="An Z."/>
            <person name="de Beer Z.W."/>
            <person name="De Vos L."/>
            <person name="Chen L."/>
            <person name="Duong T.A."/>
            <person name="Gao Y."/>
            <person name="Hammerbacher A."/>
            <person name="Kikkert J.R."/>
            <person name="Li Y."/>
            <person name="Li H."/>
            <person name="Li K."/>
            <person name="Li Q."/>
            <person name="Liu X."/>
            <person name="Ma X."/>
            <person name="Naidoo K."/>
            <person name="Pethybridge S.J."/>
            <person name="Sun J."/>
            <person name="Steenkamp E.T."/>
            <person name="van der Nest M.A."/>
            <person name="van Wyk S."/>
            <person name="Wingfield M.J."/>
            <person name="Xiong C."/>
            <person name="Yue Q."/>
            <person name="Zhang X."/>
        </authorList>
    </citation>
    <scope>NUCLEOTIDE SEQUENCE [LARGE SCALE GENOMIC DNA]</scope>
    <source>
        <strain evidence="1 2">BP5796</strain>
    </source>
</reference>
<sequence length="139" mass="15094">MHTGQLAFKHRETRPALRVDDIHKGALLGYVIDVVIAAAMSMDVIDTQMRDAGAAHSVSNGAADGDSFGSCMSVIGEARERNDFLNVGEGQEAPVSLKGMESGIEWAMENDGKEAAVLQEIQPLEHKQTVEEERKIEET</sequence>
<protein>
    <submittedName>
        <fullName evidence="1">Uncharacterized protein</fullName>
    </submittedName>
</protein>
<keyword evidence="2" id="KW-1185">Reference proteome</keyword>
<comment type="caution">
    <text evidence="1">The sequence shown here is derived from an EMBL/GenBank/DDBJ whole genome shotgun (WGS) entry which is preliminary data.</text>
</comment>
<dbReference type="EMBL" id="PDLN01000001">
    <property type="protein sequence ID" value="RDW94868.1"/>
    <property type="molecule type" value="Genomic_DNA"/>
</dbReference>
<proteinExistence type="predicted"/>
<dbReference type="Proteomes" id="UP000256328">
    <property type="component" value="Unassembled WGS sequence"/>
</dbReference>